<sequence length="489" mass="55034">MVKTNVILLIEDLRTKVKGEATSTEKNISSYIHQRQQSFTSPPLVPNLSGMLLEFYQKNRLNVPKKDKAASYEKVSALESKTECNLSSSGEKSLSLPTLYTKSSSTRNLQEIDDDKDLSINKDSSVEFSNNTTGKKLSVPFHPRIKYSNINKPASTIASSSSVNLEKLNAVSAPVIQAPVISSAPTAAAIAAAAFFRGEYRNFQQLQSQEVLSHQPSPMHTTSSTTDKNVPFYFPAYLKNTNNTDKDSENDDQSRSEDVSDEEDEEEPKYPCIDDIHLIEGSKSSFHNQNIAGIESDYMSEESQKYSMIAAQALRNLEYSLSDYGGNMTEEQLYNCRHCEYFLECGDDLEEAMVYQIVTEESEYGCNEDDTDVGLLIDGTFRQSEHEHEEVDNFVYSMKEVANSKDIQMPIQFKRYSNTHSHTSKISNLNTVIGSHKINVHSPIVELRNEVVVKKVKKLANLLAVTNLKANNRAYKKIKSIRRSRQNPH</sequence>
<gene>
    <name evidence="2" type="ORF">HERILL_LOCUS14988</name>
</gene>
<organism evidence="2 3">
    <name type="scientific">Hermetia illucens</name>
    <name type="common">Black soldier fly</name>
    <dbReference type="NCBI Taxonomy" id="343691"/>
    <lineage>
        <taxon>Eukaryota</taxon>
        <taxon>Metazoa</taxon>
        <taxon>Ecdysozoa</taxon>
        <taxon>Arthropoda</taxon>
        <taxon>Hexapoda</taxon>
        <taxon>Insecta</taxon>
        <taxon>Pterygota</taxon>
        <taxon>Neoptera</taxon>
        <taxon>Endopterygota</taxon>
        <taxon>Diptera</taxon>
        <taxon>Brachycera</taxon>
        <taxon>Stratiomyomorpha</taxon>
        <taxon>Stratiomyidae</taxon>
        <taxon>Hermetiinae</taxon>
        <taxon>Hermetia</taxon>
    </lineage>
</organism>
<name>A0A7R8Z0P8_HERIL</name>
<feature type="compositionally biased region" description="Basic and acidic residues" evidence="1">
    <location>
        <begin position="244"/>
        <end position="258"/>
    </location>
</feature>
<reference evidence="2 3" key="1">
    <citation type="submission" date="2020-11" db="EMBL/GenBank/DDBJ databases">
        <authorList>
            <person name="Wallbank WR R."/>
            <person name="Pardo Diaz C."/>
            <person name="Kozak K."/>
            <person name="Martin S."/>
            <person name="Jiggins C."/>
            <person name="Moest M."/>
            <person name="Warren A I."/>
            <person name="Generalovic N T."/>
            <person name="Byers J.R.P. K."/>
            <person name="Montejo-Kovacevich G."/>
            <person name="Yen C E."/>
        </authorList>
    </citation>
    <scope>NUCLEOTIDE SEQUENCE [LARGE SCALE GENOMIC DNA]</scope>
</reference>
<keyword evidence="3" id="KW-1185">Reference proteome</keyword>
<evidence type="ECO:0000313" key="2">
    <source>
        <dbReference type="EMBL" id="CAD7092644.1"/>
    </source>
</evidence>
<proteinExistence type="predicted"/>
<evidence type="ECO:0000256" key="1">
    <source>
        <dbReference type="SAM" id="MobiDB-lite"/>
    </source>
</evidence>
<protein>
    <submittedName>
        <fullName evidence="2">Uncharacterized protein</fullName>
    </submittedName>
</protein>
<accession>A0A7R8Z0P8</accession>
<evidence type="ECO:0000313" key="3">
    <source>
        <dbReference type="Proteomes" id="UP000594454"/>
    </source>
</evidence>
<dbReference type="EMBL" id="LR899014">
    <property type="protein sequence ID" value="CAD7092644.1"/>
    <property type="molecule type" value="Genomic_DNA"/>
</dbReference>
<dbReference type="OrthoDB" id="407106at2759"/>
<dbReference type="Proteomes" id="UP000594454">
    <property type="component" value="Chromosome 6"/>
</dbReference>
<dbReference type="InParanoid" id="A0A7R8Z0P8"/>
<dbReference type="FunCoup" id="A0A7R8Z0P8">
    <property type="interactions" value="1"/>
</dbReference>
<dbReference type="AlphaFoldDB" id="A0A7R8Z0P8"/>
<feature type="region of interest" description="Disordered" evidence="1">
    <location>
        <begin position="240"/>
        <end position="271"/>
    </location>
</feature>